<comment type="caution">
    <text evidence="10">The sequence shown here is derived from an EMBL/GenBank/DDBJ whole genome shotgun (WGS) entry which is preliminary data.</text>
</comment>
<feature type="domain" description="Glycoside hydrolase family 9" evidence="8">
    <location>
        <begin position="114"/>
        <end position="538"/>
    </location>
</feature>
<dbReference type="InterPro" id="IPR013783">
    <property type="entry name" value="Ig-like_fold"/>
</dbReference>
<feature type="domain" description="Cellulase Ig-like" evidence="9">
    <location>
        <begin position="21"/>
        <end position="99"/>
    </location>
</feature>
<evidence type="ECO:0000313" key="10">
    <source>
        <dbReference type="EMBL" id="EKF54694.1"/>
    </source>
</evidence>
<evidence type="ECO:0000256" key="2">
    <source>
        <dbReference type="ARBA" id="ARBA00022801"/>
    </source>
</evidence>
<dbReference type="PATRIC" id="fig|555500.3.peg.2252"/>
<dbReference type="InterPro" id="IPR004197">
    <property type="entry name" value="Cellulase_Ig-like"/>
</dbReference>
<dbReference type="Gene3D" id="1.50.10.10">
    <property type="match status" value="1"/>
</dbReference>
<name>K2PSY4_9FLAO</name>
<evidence type="ECO:0000256" key="7">
    <source>
        <dbReference type="RuleBase" id="RU361166"/>
    </source>
</evidence>
<dbReference type="InterPro" id="IPR008928">
    <property type="entry name" value="6-hairpin_glycosidase_sf"/>
</dbReference>
<dbReference type="GO" id="GO:0008810">
    <property type="term" value="F:cellulase activity"/>
    <property type="evidence" value="ECO:0007669"/>
    <property type="project" value="UniProtKB-EC"/>
</dbReference>
<keyword evidence="5 6" id="KW-0624">Polysaccharide degradation</keyword>
<evidence type="ECO:0000256" key="6">
    <source>
        <dbReference type="PROSITE-ProRule" id="PRU10059"/>
    </source>
</evidence>
<dbReference type="SUPFAM" id="SSF48208">
    <property type="entry name" value="Six-hairpin glycosidases"/>
    <property type="match status" value="1"/>
</dbReference>
<comment type="similarity">
    <text evidence="1 6 7">Belongs to the glycosyl hydrolase 9 (cellulase E) family.</text>
</comment>
<keyword evidence="11" id="KW-1185">Reference proteome</keyword>
<dbReference type="InterPro" id="IPR001701">
    <property type="entry name" value="Glyco_hydro_9"/>
</dbReference>
<keyword evidence="3 6" id="KW-0119">Carbohydrate metabolism</keyword>
<organism evidence="10 11">
    <name type="scientific">Galbibacter marinus</name>
    <dbReference type="NCBI Taxonomy" id="555500"/>
    <lineage>
        <taxon>Bacteria</taxon>
        <taxon>Pseudomonadati</taxon>
        <taxon>Bacteroidota</taxon>
        <taxon>Flavobacteriia</taxon>
        <taxon>Flavobacteriales</taxon>
        <taxon>Flavobacteriaceae</taxon>
        <taxon>Galbibacter</taxon>
    </lineage>
</organism>
<dbReference type="InterPro" id="IPR012341">
    <property type="entry name" value="6hp_glycosidase-like_sf"/>
</dbReference>
<dbReference type="InterPro" id="IPR014756">
    <property type="entry name" value="Ig_E-set"/>
</dbReference>
<dbReference type="RefSeq" id="WP_008992024.1">
    <property type="nucleotide sequence ID" value="NZ_AMSG01000016.1"/>
</dbReference>
<keyword evidence="7" id="KW-0136">Cellulose degradation</keyword>
<proteinExistence type="inferred from homology"/>
<accession>K2PSY4</accession>
<evidence type="ECO:0000259" key="9">
    <source>
        <dbReference type="Pfam" id="PF02927"/>
    </source>
</evidence>
<feature type="active site" evidence="6">
    <location>
        <position position="487"/>
    </location>
</feature>
<reference evidence="10 11" key="1">
    <citation type="journal article" date="2012" name="J. Bacteriol.">
        <title>Genome Sequence of Galbibacter marinum Type Strain ck-I2-15.</title>
        <authorList>
            <person name="Lai Q."/>
            <person name="Li C."/>
            <person name="Shao Z."/>
        </authorList>
    </citation>
    <scope>NUCLEOTIDE SEQUENCE [LARGE SCALE GENOMIC DNA]</scope>
    <source>
        <strain evidence="11">ck-I2-15</strain>
    </source>
</reference>
<gene>
    <name evidence="10" type="ORF">I215_10920</name>
</gene>
<dbReference type="PROSITE" id="PS00592">
    <property type="entry name" value="GH9_2"/>
    <property type="match status" value="1"/>
</dbReference>
<dbReference type="STRING" id="555500.I215_10920"/>
<dbReference type="InterPro" id="IPR018221">
    <property type="entry name" value="Glyco_hydro_9_His_AS"/>
</dbReference>
<dbReference type="Pfam" id="PF02927">
    <property type="entry name" value="CelD_N"/>
    <property type="match status" value="1"/>
</dbReference>
<dbReference type="EMBL" id="AMSG01000016">
    <property type="protein sequence ID" value="EKF54694.1"/>
    <property type="molecule type" value="Genomic_DNA"/>
</dbReference>
<dbReference type="Gene3D" id="2.60.40.10">
    <property type="entry name" value="Immunoglobulins"/>
    <property type="match status" value="1"/>
</dbReference>
<evidence type="ECO:0000256" key="5">
    <source>
        <dbReference type="ARBA" id="ARBA00023326"/>
    </source>
</evidence>
<dbReference type="SUPFAM" id="SSF81296">
    <property type="entry name" value="E set domains"/>
    <property type="match status" value="1"/>
</dbReference>
<comment type="catalytic activity">
    <reaction evidence="7">
        <text>Endohydrolysis of (1-&gt;4)-beta-D-glucosidic linkages in cellulose, lichenin and cereal beta-D-glucans.</text>
        <dbReference type="EC" id="3.2.1.4"/>
    </reaction>
</comment>
<dbReference type="Pfam" id="PF00759">
    <property type="entry name" value="Glyco_hydro_9"/>
    <property type="match status" value="1"/>
</dbReference>
<dbReference type="CDD" id="cd02850">
    <property type="entry name" value="E_set_Cellulase_N"/>
    <property type="match status" value="1"/>
</dbReference>
<keyword evidence="2 6" id="KW-0378">Hydrolase</keyword>
<evidence type="ECO:0000313" key="11">
    <source>
        <dbReference type="Proteomes" id="UP000007364"/>
    </source>
</evidence>
<keyword evidence="4 6" id="KW-0326">Glycosidase</keyword>
<dbReference type="EC" id="3.2.1.4" evidence="7"/>
<protein>
    <recommendedName>
        <fullName evidence="7">Endoglucanase</fullName>
        <ecNumber evidence="7">3.2.1.4</ecNumber>
    </recommendedName>
</protein>
<sequence length="543" mass="61450">MLRQITLITIAFISILSISAQTKNIHLNSLGFLPDLKKTASVSMPCEAFNILNTDGEVVYTGKATGPTYQKDVNQKVWNLDFSKFNTQGEYILEIEGVGKSKPFHIASDAFNFAAKTSIRGFYLWRCGTEVKGTFKGNNYHQNICHLEDGYEDYIGNKEVKRDGTKGWHDAGDYGKYTVNAGITVGVLFKAWDHFKPQIEKLDLEIPRSSSKLPAFLEEIKWETDWVLKMQYPDGSGRVSHKLTRLNFSPFIMPDKDHEKRYFTQWSSAATADFVAMMAMAARYFQPYDPIYAKQCLDAAWLSYNFLRNNLDDKGFVQGDFKTGGYQTSDTDDRLWAAAEMWETTGDIIALKDFEKRAKELNFKIEENWDWGNVSNLGMFTYVLSNRKGKNTKVQKSIKKNTIEIGDKLVEMANSDVYARALGGTYFWGCNGTVARQTINLQVANRLKPNKDYIEASIGIVDHLFGNNYYSRSYVTGLGENPPLHPHDRRSGADSIKAPWPGYLIGGGHSATDWVDKEESYSHNEIAINWQAALVYALAGFIN</sequence>
<dbReference type="AlphaFoldDB" id="K2PSY4"/>
<dbReference type="OrthoDB" id="9808897at2"/>
<evidence type="ECO:0000256" key="3">
    <source>
        <dbReference type="ARBA" id="ARBA00023277"/>
    </source>
</evidence>
<evidence type="ECO:0000256" key="1">
    <source>
        <dbReference type="ARBA" id="ARBA00007072"/>
    </source>
</evidence>
<dbReference type="eggNOG" id="COG3291">
    <property type="taxonomic scope" value="Bacteria"/>
</dbReference>
<dbReference type="PANTHER" id="PTHR22298">
    <property type="entry name" value="ENDO-1,4-BETA-GLUCANASE"/>
    <property type="match status" value="1"/>
</dbReference>
<dbReference type="GO" id="GO:0030245">
    <property type="term" value="P:cellulose catabolic process"/>
    <property type="evidence" value="ECO:0007669"/>
    <property type="project" value="UniProtKB-KW"/>
</dbReference>
<evidence type="ECO:0000256" key="4">
    <source>
        <dbReference type="ARBA" id="ARBA00023295"/>
    </source>
</evidence>
<dbReference type="Proteomes" id="UP000007364">
    <property type="component" value="Unassembled WGS sequence"/>
</dbReference>
<evidence type="ECO:0000259" key="8">
    <source>
        <dbReference type="Pfam" id="PF00759"/>
    </source>
</evidence>